<dbReference type="GO" id="GO:0003700">
    <property type="term" value="F:DNA-binding transcription factor activity"/>
    <property type="evidence" value="ECO:0007669"/>
    <property type="project" value="InterPro"/>
</dbReference>
<dbReference type="PANTHER" id="PTHR43537">
    <property type="entry name" value="TRANSCRIPTIONAL REGULATOR, GNTR FAMILY"/>
    <property type="match status" value="1"/>
</dbReference>
<name>A0A2V1HP03_9MICO</name>
<dbReference type="InterPro" id="IPR036390">
    <property type="entry name" value="WH_DNA-bd_sf"/>
</dbReference>
<gene>
    <name evidence="5" type="ORF">DDQ50_09925</name>
</gene>
<evidence type="ECO:0000256" key="2">
    <source>
        <dbReference type="ARBA" id="ARBA00023125"/>
    </source>
</evidence>
<dbReference type="SUPFAM" id="SSF46785">
    <property type="entry name" value="Winged helix' DNA-binding domain"/>
    <property type="match status" value="1"/>
</dbReference>
<sequence>MSDERVRAVERVADRLRTEILSGIRPAGSALREEQIAAELDVSRHTVRTALSALVAERLAVSSPYRGVRVTTFGEAEVRELQQLRLALESEAVRLLEERGDWTVEVTAPIDAAIDEMERVGRDGGDWVEVERAHAHVHLALVSAARSGRITASYEALMTELSLLLLHMRPVFESRDLASEHRQLLRDVRERGAEAVREHISASTVQLLGLRDEERPRVEPR</sequence>
<dbReference type="Proteomes" id="UP000244893">
    <property type="component" value="Unassembled WGS sequence"/>
</dbReference>
<dbReference type="SMART" id="SM00895">
    <property type="entry name" value="FCD"/>
    <property type="match status" value="1"/>
</dbReference>
<dbReference type="RefSeq" id="WP_116756575.1">
    <property type="nucleotide sequence ID" value="NZ_JBHUEX010000001.1"/>
</dbReference>
<reference evidence="5 6" key="1">
    <citation type="submission" date="2018-05" db="EMBL/GenBank/DDBJ databases">
        <title>Amnibacterium sp. M8JJ-5, whole genome shotgun sequence.</title>
        <authorList>
            <person name="Tuo L."/>
        </authorList>
    </citation>
    <scope>NUCLEOTIDE SEQUENCE [LARGE SCALE GENOMIC DNA]</scope>
    <source>
        <strain evidence="5 6">M8JJ-5</strain>
    </source>
</reference>
<dbReference type="Gene3D" id="1.10.10.10">
    <property type="entry name" value="Winged helix-like DNA-binding domain superfamily/Winged helix DNA-binding domain"/>
    <property type="match status" value="1"/>
</dbReference>
<evidence type="ECO:0000259" key="4">
    <source>
        <dbReference type="PROSITE" id="PS50949"/>
    </source>
</evidence>
<dbReference type="Pfam" id="PF07729">
    <property type="entry name" value="FCD"/>
    <property type="match status" value="1"/>
</dbReference>
<dbReference type="InterPro" id="IPR036388">
    <property type="entry name" value="WH-like_DNA-bd_sf"/>
</dbReference>
<keyword evidence="6" id="KW-1185">Reference proteome</keyword>
<organism evidence="5 6">
    <name type="scientific">Amnibacterium flavum</name>
    <dbReference type="NCBI Taxonomy" id="2173173"/>
    <lineage>
        <taxon>Bacteria</taxon>
        <taxon>Bacillati</taxon>
        <taxon>Actinomycetota</taxon>
        <taxon>Actinomycetes</taxon>
        <taxon>Micrococcales</taxon>
        <taxon>Microbacteriaceae</taxon>
        <taxon>Amnibacterium</taxon>
    </lineage>
</organism>
<feature type="domain" description="HTH gntR-type" evidence="4">
    <location>
        <begin position="6"/>
        <end position="73"/>
    </location>
</feature>
<evidence type="ECO:0000256" key="1">
    <source>
        <dbReference type="ARBA" id="ARBA00023015"/>
    </source>
</evidence>
<evidence type="ECO:0000256" key="3">
    <source>
        <dbReference type="ARBA" id="ARBA00023163"/>
    </source>
</evidence>
<keyword evidence="1" id="KW-0805">Transcription regulation</keyword>
<keyword evidence="2" id="KW-0238">DNA-binding</keyword>
<dbReference type="OrthoDB" id="5243844at2"/>
<comment type="caution">
    <text evidence="5">The sequence shown here is derived from an EMBL/GenBank/DDBJ whole genome shotgun (WGS) entry which is preliminary data.</text>
</comment>
<dbReference type="EMBL" id="QEOP01000002">
    <property type="protein sequence ID" value="PVZ94061.1"/>
    <property type="molecule type" value="Genomic_DNA"/>
</dbReference>
<dbReference type="SUPFAM" id="SSF48008">
    <property type="entry name" value="GntR ligand-binding domain-like"/>
    <property type="match status" value="1"/>
</dbReference>
<dbReference type="InterPro" id="IPR008920">
    <property type="entry name" value="TF_FadR/GntR_C"/>
</dbReference>
<keyword evidence="3" id="KW-0804">Transcription</keyword>
<dbReference type="InterPro" id="IPR000524">
    <property type="entry name" value="Tscrpt_reg_HTH_GntR"/>
</dbReference>
<accession>A0A2V1HP03</accession>
<evidence type="ECO:0000313" key="5">
    <source>
        <dbReference type="EMBL" id="PVZ94061.1"/>
    </source>
</evidence>
<dbReference type="AlphaFoldDB" id="A0A2V1HP03"/>
<proteinExistence type="predicted"/>
<dbReference type="SMART" id="SM00345">
    <property type="entry name" value="HTH_GNTR"/>
    <property type="match status" value="1"/>
</dbReference>
<dbReference type="GO" id="GO:0003677">
    <property type="term" value="F:DNA binding"/>
    <property type="evidence" value="ECO:0007669"/>
    <property type="project" value="UniProtKB-KW"/>
</dbReference>
<evidence type="ECO:0000313" key="6">
    <source>
        <dbReference type="Proteomes" id="UP000244893"/>
    </source>
</evidence>
<dbReference type="Pfam" id="PF00392">
    <property type="entry name" value="GntR"/>
    <property type="match status" value="1"/>
</dbReference>
<dbReference type="PROSITE" id="PS50949">
    <property type="entry name" value="HTH_GNTR"/>
    <property type="match status" value="1"/>
</dbReference>
<dbReference type="InterPro" id="IPR011711">
    <property type="entry name" value="GntR_C"/>
</dbReference>
<protein>
    <submittedName>
        <fullName evidence="5">GntR family transcriptional regulator</fullName>
    </submittedName>
</protein>
<dbReference type="Gene3D" id="1.20.120.530">
    <property type="entry name" value="GntR ligand-binding domain-like"/>
    <property type="match status" value="1"/>
</dbReference>
<dbReference type="PANTHER" id="PTHR43537:SF5">
    <property type="entry name" value="UXU OPERON TRANSCRIPTIONAL REGULATOR"/>
    <property type="match status" value="1"/>
</dbReference>